<evidence type="ECO:0000313" key="2">
    <source>
        <dbReference type="EMBL" id="KAE8345361.1"/>
    </source>
</evidence>
<sequence length="77" mass="8798">MLLSKRLILVSLVCCSLLVHILKYYVEQMLGKPRTLRLSVHVVFIYEDYSNYHDYVELQVVNSALGSCSAAVLVLYC</sequence>
<feature type="chain" id="PRO_5024894730" evidence="1">
    <location>
        <begin position="24"/>
        <end position="77"/>
    </location>
</feature>
<reference evidence="2" key="1">
    <citation type="submission" date="2019-04" db="EMBL/GenBank/DDBJ databases">
        <title>Friends and foes A comparative genomics study of 23 Aspergillus species from section Flavi.</title>
        <authorList>
            <consortium name="DOE Joint Genome Institute"/>
            <person name="Kjaerbolling I."/>
            <person name="Vesth T."/>
            <person name="Frisvad J.C."/>
            <person name="Nybo J.L."/>
            <person name="Theobald S."/>
            <person name="Kildgaard S."/>
            <person name="Isbrandt T."/>
            <person name="Kuo A."/>
            <person name="Sato A."/>
            <person name="Lyhne E.K."/>
            <person name="Kogle M.E."/>
            <person name="Wiebenga A."/>
            <person name="Kun R.S."/>
            <person name="Lubbers R.J."/>
            <person name="Makela M.R."/>
            <person name="Barry K."/>
            <person name="Chovatia M."/>
            <person name="Clum A."/>
            <person name="Daum C."/>
            <person name="Haridas S."/>
            <person name="He G."/>
            <person name="LaButti K."/>
            <person name="Lipzen A."/>
            <person name="Mondo S."/>
            <person name="Riley R."/>
            <person name="Salamov A."/>
            <person name="Simmons B.A."/>
            <person name="Magnuson J.K."/>
            <person name="Henrissat B."/>
            <person name="Mortensen U.H."/>
            <person name="Larsen T.O."/>
            <person name="Devries R.P."/>
            <person name="Grigoriev I.V."/>
            <person name="Machida M."/>
            <person name="Baker S.E."/>
            <person name="Andersen M.R."/>
        </authorList>
    </citation>
    <scope>NUCLEOTIDE SEQUENCE</scope>
    <source>
        <strain evidence="2">CBS 117612</strain>
    </source>
</reference>
<dbReference type="Proteomes" id="UP000325558">
    <property type="component" value="Unassembled WGS sequence"/>
</dbReference>
<keyword evidence="1" id="KW-0732">Signal</keyword>
<name>A0A5N6YIT0_9EURO</name>
<evidence type="ECO:0000256" key="1">
    <source>
        <dbReference type="SAM" id="SignalP"/>
    </source>
</evidence>
<proteinExistence type="predicted"/>
<feature type="signal peptide" evidence="1">
    <location>
        <begin position="1"/>
        <end position="23"/>
    </location>
</feature>
<dbReference type="AlphaFoldDB" id="A0A5N6YIT0"/>
<dbReference type="EMBL" id="ML737120">
    <property type="protein sequence ID" value="KAE8345361.1"/>
    <property type="molecule type" value="Genomic_DNA"/>
</dbReference>
<gene>
    <name evidence="2" type="ORF">BDV24DRAFT_125874</name>
</gene>
<organism evidence="2">
    <name type="scientific">Aspergillus arachidicola</name>
    <dbReference type="NCBI Taxonomy" id="656916"/>
    <lineage>
        <taxon>Eukaryota</taxon>
        <taxon>Fungi</taxon>
        <taxon>Dikarya</taxon>
        <taxon>Ascomycota</taxon>
        <taxon>Pezizomycotina</taxon>
        <taxon>Eurotiomycetes</taxon>
        <taxon>Eurotiomycetidae</taxon>
        <taxon>Eurotiales</taxon>
        <taxon>Aspergillaceae</taxon>
        <taxon>Aspergillus</taxon>
        <taxon>Aspergillus subgen. Circumdati</taxon>
    </lineage>
</organism>
<protein>
    <submittedName>
        <fullName evidence="2">Uncharacterized protein</fullName>
    </submittedName>
</protein>
<accession>A0A5N6YIT0</accession>